<organism evidence="1 2">
    <name type="scientific">Penicillium digitatum</name>
    <name type="common">Green mold</name>
    <dbReference type="NCBI Taxonomy" id="36651"/>
    <lineage>
        <taxon>Eukaryota</taxon>
        <taxon>Fungi</taxon>
        <taxon>Dikarya</taxon>
        <taxon>Ascomycota</taxon>
        <taxon>Pezizomycotina</taxon>
        <taxon>Eurotiomycetes</taxon>
        <taxon>Eurotiomycetidae</taxon>
        <taxon>Eurotiales</taxon>
        <taxon>Aspergillaceae</taxon>
        <taxon>Penicillium</taxon>
    </lineage>
</organism>
<dbReference type="GeneID" id="90952878"/>
<evidence type="ECO:0000313" key="2">
    <source>
        <dbReference type="Proteomes" id="UP000595662"/>
    </source>
</evidence>
<sequence length="72" mass="8578">MHHTVASFTTYVAIDILLSVWGQSVRPRSSKFSAVLEIWIEELPMNDDWPCLPFLRWRFDIGSIPYYERLLY</sequence>
<name>A0A7T6XKJ1_PENDI</name>
<gene>
    <name evidence="1" type="ORF">Pdw03_6722</name>
</gene>
<dbReference type="RefSeq" id="XP_065956512.1">
    <property type="nucleotide sequence ID" value="XM_066101429.1"/>
</dbReference>
<reference evidence="1 2" key="1">
    <citation type="submission" date="2020-08" db="EMBL/GenBank/DDBJ databases">
        <title>The completed genome sequence of the pathogenic ascomycete fungus Penicillium digitatum.</title>
        <authorList>
            <person name="Wang M."/>
        </authorList>
    </citation>
    <scope>NUCLEOTIDE SEQUENCE [LARGE SCALE GENOMIC DNA]</scope>
    <source>
        <strain evidence="1 2">PdW03</strain>
    </source>
</reference>
<accession>A0A7T6XKJ1</accession>
<protein>
    <submittedName>
        <fullName evidence="1">Uncharacterized protein</fullName>
    </submittedName>
</protein>
<proteinExistence type="predicted"/>
<dbReference type="AlphaFoldDB" id="A0A7T6XKJ1"/>
<dbReference type="EMBL" id="CP060775">
    <property type="protein sequence ID" value="QQK42821.1"/>
    <property type="molecule type" value="Genomic_DNA"/>
</dbReference>
<dbReference type="Proteomes" id="UP000595662">
    <property type="component" value="Chromosome 2"/>
</dbReference>
<evidence type="ECO:0000313" key="1">
    <source>
        <dbReference type="EMBL" id="QQK42821.1"/>
    </source>
</evidence>